<proteinExistence type="predicted"/>
<organism evidence="1 3">
    <name type="scientific">Domibacillus aminovorans</name>
    <dbReference type="NCBI Taxonomy" id="29332"/>
    <lineage>
        <taxon>Bacteria</taxon>
        <taxon>Bacillati</taxon>
        <taxon>Bacillota</taxon>
        <taxon>Bacilli</taxon>
        <taxon>Bacillales</taxon>
        <taxon>Bacillaceae</taxon>
        <taxon>Domibacillus</taxon>
    </lineage>
</organism>
<dbReference type="EMBL" id="LQWZ01000032">
    <property type="protein sequence ID" value="OAH54956.1"/>
    <property type="molecule type" value="Genomic_DNA"/>
</dbReference>
<reference evidence="1 3" key="1">
    <citation type="submission" date="2016-01" db="EMBL/GenBank/DDBJ databases">
        <title>Investigation of taxonomic status of Bacillus aminovorans.</title>
        <authorList>
            <person name="Verma A."/>
            <person name="Pal Y."/>
            <person name="Krishnamurthi S."/>
        </authorList>
    </citation>
    <scope>NUCLEOTIDE SEQUENCE [LARGE SCALE GENOMIC DNA]</scope>
    <source>
        <strain evidence="1 3">DSM 4337</strain>
    </source>
</reference>
<comment type="caution">
    <text evidence="1">The sequence shown here is derived from an EMBL/GenBank/DDBJ whole genome shotgun (WGS) entry which is preliminary data.</text>
</comment>
<evidence type="ECO:0000313" key="1">
    <source>
        <dbReference type="EMBL" id="OAH54956.1"/>
    </source>
</evidence>
<evidence type="ECO:0000313" key="3">
    <source>
        <dbReference type="Proteomes" id="UP000077271"/>
    </source>
</evidence>
<dbReference type="OrthoDB" id="9895742at2"/>
<accession>A0A177KPM0</accession>
<dbReference type="RefSeq" id="WP_018392990.1">
    <property type="nucleotide sequence ID" value="NZ_LQWZ01000012.1"/>
</dbReference>
<dbReference type="Proteomes" id="UP000077271">
    <property type="component" value="Unassembled WGS sequence"/>
</dbReference>
<dbReference type="EMBL" id="LQWZ01000012">
    <property type="protein sequence ID" value="OAH57740.1"/>
    <property type="molecule type" value="Genomic_DNA"/>
</dbReference>
<protein>
    <submittedName>
        <fullName evidence="1">Uncharacterized protein</fullName>
    </submittedName>
</protein>
<evidence type="ECO:0000313" key="2">
    <source>
        <dbReference type="EMBL" id="OAH57740.1"/>
    </source>
</evidence>
<name>A0A177KPM0_9BACI</name>
<dbReference type="AlphaFoldDB" id="A0A177KPM0"/>
<gene>
    <name evidence="2" type="ORF">AWH48_01595</name>
    <name evidence="1" type="ORF">AWH48_20390</name>
</gene>
<sequence>MKSFTMYIEKPMSYHERLFRSEGYTRDDIDKLAAQLIEKGFIEAGDPYAREIACVAEMAKVRARQCVDGGDAS</sequence>